<dbReference type="RefSeq" id="WP_152810533.1">
    <property type="nucleotide sequence ID" value="NZ_WHNW01000008.1"/>
</dbReference>
<reference evidence="2 3" key="1">
    <citation type="submission" date="2019-10" db="EMBL/GenBank/DDBJ databases">
        <title>Cardiobacteriales fam. a chemoheterotrophic member of the order Cardiobacteriales, and proposal of Cardiobacteriales fam. nov.</title>
        <authorList>
            <person name="Wang C."/>
        </authorList>
    </citation>
    <scope>NUCLEOTIDE SEQUENCE [LARGE SCALE GENOMIC DNA]</scope>
    <source>
        <strain evidence="2 3">ML27</strain>
    </source>
</reference>
<evidence type="ECO:0000259" key="1">
    <source>
        <dbReference type="Pfam" id="PF13417"/>
    </source>
</evidence>
<dbReference type="Pfam" id="PF13417">
    <property type="entry name" value="GST_N_3"/>
    <property type="match status" value="1"/>
</dbReference>
<dbReference type="AlphaFoldDB" id="A0A6N7EY93"/>
<dbReference type="SUPFAM" id="SSF52833">
    <property type="entry name" value="Thioredoxin-like"/>
    <property type="match status" value="1"/>
</dbReference>
<feature type="domain" description="GST N-terminal" evidence="1">
    <location>
        <begin position="16"/>
        <end position="90"/>
    </location>
</feature>
<proteinExistence type="predicted"/>
<dbReference type="Gene3D" id="3.40.30.10">
    <property type="entry name" value="Glutaredoxin"/>
    <property type="match status" value="1"/>
</dbReference>
<sequence length="95" mass="10815">MNQTQSNQIKPKQLALYYSPSCFYCLRVLDTVDDLGIHITQHNIHRDQSAYNALKQGGGKTQVPCLRIDHGDSIQWLYESADIVAYIEQHVSHAD</sequence>
<dbReference type="InterPro" id="IPR036249">
    <property type="entry name" value="Thioredoxin-like_sf"/>
</dbReference>
<evidence type="ECO:0000313" key="2">
    <source>
        <dbReference type="EMBL" id="MPV86535.1"/>
    </source>
</evidence>
<dbReference type="EMBL" id="WHNW01000008">
    <property type="protein sequence ID" value="MPV86535.1"/>
    <property type="molecule type" value="Genomic_DNA"/>
</dbReference>
<gene>
    <name evidence="2" type="ORF">GCU85_07305</name>
</gene>
<dbReference type="InterPro" id="IPR004045">
    <property type="entry name" value="Glutathione_S-Trfase_N"/>
</dbReference>
<dbReference type="PROSITE" id="PS51354">
    <property type="entry name" value="GLUTAREDOXIN_2"/>
    <property type="match status" value="1"/>
</dbReference>
<dbReference type="CDD" id="cd00570">
    <property type="entry name" value="GST_N_family"/>
    <property type="match status" value="1"/>
</dbReference>
<dbReference type="Proteomes" id="UP000471298">
    <property type="component" value="Unassembled WGS sequence"/>
</dbReference>
<protein>
    <submittedName>
        <fullName evidence="2">Glutaredoxin</fullName>
    </submittedName>
</protein>
<name>A0A6N7EY93_9GAMM</name>
<dbReference type="InParanoid" id="A0A6N7EY93"/>
<comment type="caution">
    <text evidence="2">The sequence shown here is derived from an EMBL/GenBank/DDBJ whole genome shotgun (WGS) entry which is preliminary data.</text>
</comment>
<evidence type="ECO:0000313" key="3">
    <source>
        <dbReference type="Proteomes" id="UP000471298"/>
    </source>
</evidence>
<accession>A0A6N7EY93</accession>
<keyword evidence="3" id="KW-1185">Reference proteome</keyword>
<organism evidence="2 3">
    <name type="scientific">Ostreibacterium oceani</name>
    <dbReference type="NCBI Taxonomy" id="2654998"/>
    <lineage>
        <taxon>Bacteria</taxon>
        <taxon>Pseudomonadati</taxon>
        <taxon>Pseudomonadota</taxon>
        <taxon>Gammaproteobacteria</taxon>
        <taxon>Cardiobacteriales</taxon>
        <taxon>Ostreibacteriaceae</taxon>
        <taxon>Ostreibacterium</taxon>
    </lineage>
</organism>